<evidence type="ECO:0000256" key="17">
    <source>
        <dbReference type="PIRNR" id="PIRNR009437"/>
    </source>
</evidence>
<dbReference type="InterPro" id="IPR007329">
    <property type="entry name" value="FMN-bd"/>
</dbReference>
<keyword evidence="20" id="KW-1185">Reference proteome</keyword>
<dbReference type="STRING" id="51642.NSMM_400009"/>
<organism evidence="19 20">
    <name type="scientific">Nitrosomonas mobilis</name>
    <dbReference type="NCBI Taxonomy" id="51642"/>
    <lineage>
        <taxon>Bacteria</taxon>
        <taxon>Pseudomonadati</taxon>
        <taxon>Pseudomonadota</taxon>
        <taxon>Betaproteobacteria</taxon>
        <taxon>Nitrosomonadales</taxon>
        <taxon>Nitrosomonadaceae</taxon>
        <taxon>Nitrosomonas</taxon>
    </lineage>
</organism>
<dbReference type="PANTHER" id="PTHR37838">
    <property type="entry name" value="NA(+)-TRANSLOCATING NADH-QUINONE REDUCTASE SUBUNIT C"/>
    <property type="match status" value="1"/>
</dbReference>
<evidence type="ECO:0000256" key="12">
    <source>
        <dbReference type="ARBA" id="ARBA00023065"/>
    </source>
</evidence>
<dbReference type="SMART" id="SM00900">
    <property type="entry name" value="FMN_bind"/>
    <property type="match status" value="1"/>
</dbReference>
<evidence type="ECO:0000256" key="3">
    <source>
        <dbReference type="ARBA" id="ARBA00022519"/>
    </source>
</evidence>
<dbReference type="AlphaFoldDB" id="A0A1G5SG59"/>
<dbReference type="Proteomes" id="UP000198729">
    <property type="component" value="Unassembled WGS sequence"/>
</dbReference>
<evidence type="ECO:0000256" key="4">
    <source>
        <dbReference type="ARBA" id="ARBA00022553"/>
    </source>
</evidence>
<dbReference type="InterPro" id="IPR010204">
    <property type="entry name" value="NqrC"/>
</dbReference>
<sequence length="274" mass="30540">MIESPQTMNHSVSNRKILGIALAVCLVCSLIVATAAVTLKPLQTANQLAARQRVLVELAGLNLPDSSIEAAYRQFDVYMVELDSGETRQGLSAENFDLKQALRKEEWSSPLARTDDPANIRRKPKYLPVYQLRNRDGSLGTLILPVFGYGLWSTLYGFIALDGDLRTVKGIRFYEHGETPGLGGEVDNLGWLARWRGKVVFDDNWQPRIELVKGNVSDDMPDHQYKVDGLSGATMTTRGINDLLKYWLGDTGFGPYLLRLRQQHSNKGGNNETS</sequence>
<keyword evidence="9 16" id="KW-1133">Transmembrane helix</keyword>
<comment type="function">
    <text evidence="16">NQR complex catalyzes the reduction of ubiquinone-1 to ubiquinol by two successive reactions, coupled with the transport of Na(+) ions from the cytoplasm to the periplasm. NqrA to NqrE are probably involved in the second step, the conversion of ubisemiquinone to ubiquinol.</text>
</comment>
<dbReference type="GO" id="GO:0006814">
    <property type="term" value="P:sodium ion transport"/>
    <property type="evidence" value="ECO:0007669"/>
    <property type="project" value="UniProtKB-UniRule"/>
</dbReference>
<keyword evidence="1 16" id="KW-0813">Transport</keyword>
<dbReference type="NCBIfam" id="NF003749">
    <property type="entry name" value="PRK05346.1-5"/>
    <property type="match status" value="1"/>
</dbReference>
<comment type="subcellular location">
    <subcellularLocation>
        <location evidence="16">Cell membrane</location>
        <topology evidence="16">Single-pass membrane protein</topology>
    </subcellularLocation>
</comment>
<evidence type="ECO:0000313" key="19">
    <source>
        <dbReference type="EMBL" id="SCZ85531.1"/>
    </source>
</evidence>
<keyword evidence="4 16" id="KW-0597">Phosphoprotein</keyword>
<keyword evidence="8 16" id="KW-1278">Translocase</keyword>
<keyword evidence="3" id="KW-0997">Cell inner membrane</keyword>
<comment type="cofactor">
    <cofactor evidence="16 17">
        <name>FMN</name>
        <dbReference type="ChEBI" id="CHEBI:58210"/>
    </cofactor>
</comment>
<evidence type="ECO:0000256" key="9">
    <source>
        <dbReference type="ARBA" id="ARBA00022989"/>
    </source>
</evidence>
<dbReference type="EMBL" id="FMWO01000048">
    <property type="protein sequence ID" value="SCZ85531.1"/>
    <property type="molecule type" value="Genomic_DNA"/>
</dbReference>
<dbReference type="PANTHER" id="PTHR37838:SF1">
    <property type="entry name" value="NA(+)-TRANSLOCATING NADH-QUINONE REDUCTASE SUBUNIT C"/>
    <property type="match status" value="1"/>
</dbReference>
<feature type="modified residue" description="FMN phosphoryl threonine" evidence="16">
    <location>
        <position position="234"/>
    </location>
</feature>
<comment type="caution">
    <text evidence="16">Lacks conserved residue(s) required for the propagation of feature annotation.</text>
</comment>
<dbReference type="PIRSF" id="PIRSF009437">
    <property type="entry name" value="NQR-1_subunit_C"/>
    <property type="match status" value="1"/>
</dbReference>
<evidence type="ECO:0000256" key="16">
    <source>
        <dbReference type="HAMAP-Rule" id="MF_00427"/>
    </source>
</evidence>
<keyword evidence="5 16" id="KW-0285">Flavoprotein</keyword>
<evidence type="ECO:0000256" key="2">
    <source>
        <dbReference type="ARBA" id="ARBA00022475"/>
    </source>
</evidence>
<keyword evidence="2 16" id="KW-1003">Cell membrane</keyword>
<keyword evidence="7 16" id="KW-0812">Transmembrane</keyword>
<dbReference type="HAMAP" id="MF_00427">
    <property type="entry name" value="NqrC"/>
    <property type="match status" value="1"/>
</dbReference>
<keyword evidence="14 16" id="KW-0472">Membrane</keyword>
<accession>A0A1G5SG59</accession>
<reference evidence="19 20" key="1">
    <citation type="submission" date="2016-10" db="EMBL/GenBank/DDBJ databases">
        <authorList>
            <person name="de Groot N.N."/>
        </authorList>
    </citation>
    <scope>NUCLEOTIDE SEQUENCE [LARGE SCALE GENOMIC DNA]</scope>
    <source>
        <strain evidence="19">1</strain>
    </source>
</reference>
<evidence type="ECO:0000256" key="15">
    <source>
        <dbReference type="ARBA" id="ARBA00023201"/>
    </source>
</evidence>
<dbReference type="NCBIfam" id="TIGR01938">
    <property type="entry name" value="nqrC"/>
    <property type="match status" value="1"/>
</dbReference>
<keyword evidence="6 16" id="KW-0288">FMN</keyword>
<evidence type="ECO:0000259" key="18">
    <source>
        <dbReference type="SMART" id="SM00900"/>
    </source>
</evidence>
<dbReference type="Pfam" id="PF04205">
    <property type="entry name" value="FMN_bind"/>
    <property type="match status" value="1"/>
</dbReference>
<keyword evidence="12 16" id="KW-0406">Ion transport</keyword>
<dbReference type="RefSeq" id="WP_245654715.1">
    <property type="nucleotide sequence ID" value="NZ_FMWO01000048.1"/>
</dbReference>
<keyword evidence="15 16" id="KW-0739">Sodium transport</keyword>
<gene>
    <name evidence="16 19" type="primary">nqrC</name>
    <name evidence="19" type="ORF">NSMM_400009</name>
</gene>
<dbReference type="EC" id="7.2.1.1" evidence="16 17"/>
<keyword evidence="19" id="KW-0560">Oxidoreductase</keyword>
<evidence type="ECO:0000256" key="11">
    <source>
        <dbReference type="ARBA" id="ARBA00023053"/>
    </source>
</evidence>
<evidence type="ECO:0000313" key="20">
    <source>
        <dbReference type="Proteomes" id="UP000198729"/>
    </source>
</evidence>
<keyword evidence="13 16" id="KW-0830">Ubiquinone</keyword>
<comment type="subunit">
    <text evidence="16 17">Composed of six subunits; NqrA, NqrB, NqrC, NqrD, NqrE and NqrF.</text>
</comment>
<keyword evidence="10 16" id="KW-0520">NAD</keyword>
<evidence type="ECO:0000256" key="13">
    <source>
        <dbReference type="ARBA" id="ARBA00023075"/>
    </source>
</evidence>
<evidence type="ECO:0000256" key="1">
    <source>
        <dbReference type="ARBA" id="ARBA00022448"/>
    </source>
</evidence>
<name>A0A1G5SG59_9PROT</name>
<evidence type="ECO:0000256" key="6">
    <source>
        <dbReference type="ARBA" id="ARBA00022643"/>
    </source>
</evidence>
<evidence type="ECO:0000256" key="14">
    <source>
        <dbReference type="ARBA" id="ARBA00023136"/>
    </source>
</evidence>
<evidence type="ECO:0000256" key="10">
    <source>
        <dbReference type="ARBA" id="ARBA00023027"/>
    </source>
</evidence>
<dbReference type="GO" id="GO:0016655">
    <property type="term" value="F:oxidoreductase activity, acting on NAD(P)H, quinone or similar compound as acceptor"/>
    <property type="evidence" value="ECO:0007669"/>
    <property type="project" value="UniProtKB-UniRule"/>
</dbReference>
<comment type="similarity">
    <text evidence="16 17">Belongs to the NqrC family.</text>
</comment>
<evidence type="ECO:0000256" key="5">
    <source>
        <dbReference type="ARBA" id="ARBA00022630"/>
    </source>
</evidence>
<keyword evidence="11 16" id="KW-0915">Sodium</keyword>
<feature type="domain" description="FMN-binding" evidence="18">
    <location>
        <begin position="150"/>
        <end position="251"/>
    </location>
</feature>
<dbReference type="GO" id="GO:0005886">
    <property type="term" value="C:plasma membrane"/>
    <property type="evidence" value="ECO:0007669"/>
    <property type="project" value="UniProtKB-SubCell"/>
</dbReference>
<dbReference type="GO" id="GO:0010181">
    <property type="term" value="F:FMN binding"/>
    <property type="evidence" value="ECO:0007669"/>
    <property type="project" value="UniProtKB-UniRule"/>
</dbReference>
<evidence type="ECO:0000256" key="7">
    <source>
        <dbReference type="ARBA" id="ARBA00022692"/>
    </source>
</evidence>
<evidence type="ECO:0000256" key="8">
    <source>
        <dbReference type="ARBA" id="ARBA00022967"/>
    </source>
</evidence>
<comment type="catalytic activity">
    <reaction evidence="16 17">
        <text>a ubiquinone + n Na(+)(in) + NADH + H(+) = a ubiquinol + n Na(+)(out) + NAD(+)</text>
        <dbReference type="Rhea" id="RHEA:47748"/>
        <dbReference type="Rhea" id="RHEA-COMP:9565"/>
        <dbReference type="Rhea" id="RHEA-COMP:9566"/>
        <dbReference type="ChEBI" id="CHEBI:15378"/>
        <dbReference type="ChEBI" id="CHEBI:16389"/>
        <dbReference type="ChEBI" id="CHEBI:17976"/>
        <dbReference type="ChEBI" id="CHEBI:29101"/>
        <dbReference type="ChEBI" id="CHEBI:57540"/>
        <dbReference type="ChEBI" id="CHEBI:57945"/>
        <dbReference type="EC" id="7.2.1.1"/>
    </reaction>
</comment>
<protein>
    <recommendedName>
        <fullName evidence="16 17">Na(+)-translocating NADH-quinone reductase subunit C</fullName>
        <shortName evidence="16 17">Na(+)-NQR subunit C</shortName>
        <shortName evidence="16 17">Na(+)-translocating NQR subunit C</shortName>
        <ecNumber evidence="16 17">7.2.1.1</ecNumber>
    </recommendedName>
    <alternativeName>
        <fullName evidence="16 17">NQR complex subunit C</fullName>
    </alternativeName>
    <alternativeName>
        <fullName evidence="16 17">NQR-1 subunit C</fullName>
    </alternativeName>
</protein>
<proteinExistence type="inferred from homology"/>